<keyword evidence="3" id="KW-0808">Transferase</keyword>
<evidence type="ECO:0000313" key="7">
    <source>
        <dbReference type="Proteomes" id="UP000076503"/>
    </source>
</evidence>
<dbReference type="GO" id="GO:0030170">
    <property type="term" value="F:pyridoxal phosphate binding"/>
    <property type="evidence" value="ECO:0007669"/>
    <property type="project" value="InterPro"/>
</dbReference>
<dbReference type="Gene3D" id="3.90.1150.10">
    <property type="entry name" value="Aspartate Aminotransferase, domain 1"/>
    <property type="match status" value="1"/>
</dbReference>
<keyword evidence="2" id="KW-0032">Aminotransferase</keyword>
<dbReference type="EMBL" id="AUXZ01000123">
    <property type="protein sequence ID" value="KZN45933.1"/>
    <property type="molecule type" value="Genomic_DNA"/>
</dbReference>
<gene>
    <name evidence="6" type="ORF">N476_24650</name>
</gene>
<reference evidence="6 7" key="1">
    <citation type="submission" date="2013-07" db="EMBL/GenBank/DDBJ databases">
        <title>Comparative Genomic and Metabolomic Analysis of Twelve Strains of Pseudoalteromonas luteoviolacea.</title>
        <authorList>
            <person name="Vynne N.G."/>
            <person name="Mansson M."/>
            <person name="Gram L."/>
        </authorList>
    </citation>
    <scope>NUCLEOTIDE SEQUENCE [LARGE SCALE GENOMIC DNA]</scope>
    <source>
        <strain evidence="6 7">H33</strain>
    </source>
</reference>
<dbReference type="InterPro" id="IPR015421">
    <property type="entry name" value="PyrdxlP-dep_Trfase_major"/>
</dbReference>
<protein>
    <recommendedName>
        <fullName evidence="5">Aminotransferase class I/classII large domain-containing protein</fullName>
    </recommendedName>
</protein>
<dbReference type="InterPro" id="IPR015424">
    <property type="entry name" value="PyrdxlP-dep_Trfase"/>
</dbReference>
<dbReference type="Pfam" id="PF00155">
    <property type="entry name" value="Aminotran_1_2"/>
    <property type="match status" value="1"/>
</dbReference>
<evidence type="ECO:0000256" key="1">
    <source>
        <dbReference type="ARBA" id="ARBA00001933"/>
    </source>
</evidence>
<comment type="cofactor">
    <cofactor evidence="1">
        <name>pyridoxal 5'-phosphate</name>
        <dbReference type="ChEBI" id="CHEBI:597326"/>
    </cofactor>
</comment>
<comment type="caution">
    <text evidence="6">The sequence shown here is derived from an EMBL/GenBank/DDBJ whole genome shotgun (WGS) entry which is preliminary data.</text>
</comment>
<feature type="domain" description="Aminotransferase class I/classII large" evidence="5">
    <location>
        <begin position="91"/>
        <end position="423"/>
    </location>
</feature>
<dbReference type="PATRIC" id="fig|1365251.3.peg.4603"/>
<sequence length="435" mass="48322">MESNFKLSLSDLSFSSTPELKVMNFLNEVAGEFPAAISFASGRPLEAFFDVSKWFDQIELFANHISSKSGLDPQVVTKQLGQYGRTKGIINDLVAESLRLDEKVTVTGDDIVITNGAQEAMVLILSGLFVKGVDVLLVTDPTYIGITGLASVFGIDIVVIESDDEGPRLDCLQSKCKHIYEAGKVAKALYVIPDFNNPMGHSMSLARREALLSVADGLSLMLIEDNPYGLFRFENTALPTLKSLDSKGIVIYIGTFSKTICPGLRVGYIATELWLDDNEKRRLSDELTKIKSLISVNTGQVAQAIVGGVLLEHNCSVKHLIAPNIIRYKKNRDLLLHYLEEEFISSGRFKTGEVSWNIPEGGFFIVIKLPISFNESETYECAQDYNVICMPLNFFSVNKQYDRYIRLSYSYIDEEEIAVGIRSLADFISKKLLAS</sequence>
<dbReference type="SUPFAM" id="SSF53383">
    <property type="entry name" value="PLP-dependent transferases"/>
    <property type="match status" value="1"/>
</dbReference>
<dbReference type="Proteomes" id="UP000076503">
    <property type="component" value="Unassembled WGS sequence"/>
</dbReference>
<dbReference type="GO" id="GO:0008483">
    <property type="term" value="F:transaminase activity"/>
    <property type="evidence" value="ECO:0007669"/>
    <property type="project" value="UniProtKB-KW"/>
</dbReference>
<proteinExistence type="predicted"/>
<evidence type="ECO:0000313" key="6">
    <source>
        <dbReference type="EMBL" id="KZN45933.1"/>
    </source>
</evidence>
<evidence type="ECO:0000259" key="5">
    <source>
        <dbReference type="Pfam" id="PF00155"/>
    </source>
</evidence>
<name>A0A162A8R2_9GAMM</name>
<organism evidence="6 7">
    <name type="scientific">Pseudoalteromonas luteoviolacea H33</name>
    <dbReference type="NCBI Taxonomy" id="1365251"/>
    <lineage>
        <taxon>Bacteria</taxon>
        <taxon>Pseudomonadati</taxon>
        <taxon>Pseudomonadota</taxon>
        <taxon>Gammaproteobacteria</taxon>
        <taxon>Alteromonadales</taxon>
        <taxon>Pseudoalteromonadaceae</taxon>
        <taxon>Pseudoalteromonas</taxon>
    </lineage>
</organism>
<dbReference type="CDD" id="cd00609">
    <property type="entry name" value="AAT_like"/>
    <property type="match status" value="1"/>
</dbReference>
<dbReference type="AlphaFoldDB" id="A0A162A8R2"/>
<dbReference type="Gene3D" id="3.40.640.10">
    <property type="entry name" value="Type I PLP-dependent aspartate aminotransferase-like (Major domain)"/>
    <property type="match status" value="1"/>
</dbReference>
<dbReference type="GO" id="GO:1901605">
    <property type="term" value="P:alpha-amino acid metabolic process"/>
    <property type="evidence" value="ECO:0007669"/>
    <property type="project" value="TreeGrafter"/>
</dbReference>
<dbReference type="RefSeq" id="WP_081216597.1">
    <property type="nucleotide sequence ID" value="NZ_AUXZ01000123.1"/>
</dbReference>
<evidence type="ECO:0000256" key="3">
    <source>
        <dbReference type="ARBA" id="ARBA00022679"/>
    </source>
</evidence>
<keyword evidence="4" id="KW-0663">Pyridoxal phosphate</keyword>
<dbReference type="PANTHER" id="PTHR42790:SF19">
    <property type="entry name" value="KYNURENINE_ALPHA-AMINOADIPATE AMINOTRANSFERASE, MITOCHONDRIAL"/>
    <property type="match status" value="1"/>
</dbReference>
<evidence type="ECO:0000256" key="2">
    <source>
        <dbReference type="ARBA" id="ARBA00022576"/>
    </source>
</evidence>
<dbReference type="OrthoDB" id="9804020at2"/>
<dbReference type="InterPro" id="IPR015422">
    <property type="entry name" value="PyrdxlP-dep_Trfase_small"/>
</dbReference>
<dbReference type="PANTHER" id="PTHR42790">
    <property type="entry name" value="AMINOTRANSFERASE"/>
    <property type="match status" value="1"/>
</dbReference>
<evidence type="ECO:0000256" key="4">
    <source>
        <dbReference type="ARBA" id="ARBA00022898"/>
    </source>
</evidence>
<accession>A0A162A8R2</accession>
<dbReference type="InterPro" id="IPR004839">
    <property type="entry name" value="Aminotransferase_I/II_large"/>
</dbReference>
<dbReference type="InterPro" id="IPR050859">
    <property type="entry name" value="Class-I_PLP-dep_aminotransf"/>
</dbReference>